<organism evidence="2 3">
    <name type="scientific">Orchesella cincta</name>
    <name type="common">Springtail</name>
    <name type="synonym">Podura cincta</name>
    <dbReference type="NCBI Taxonomy" id="48709"/>
    <lineage>
        <taxon>Eukaryota</taxon>
        <taxon>Metazoa</taxon>
        <taxon>Ecdysozoa</taxon>
        <taxon>Arthropoda</taxon>
        <taxon>Hexapoda</taxon>
        <taxon>Collembola</taxon>
        <taxon>Entomobryomorpha</taxon>
        <taxon>Entomobryoidea</taxon>
        <taxon>Orchesellidae</taxon>
        <taxon>Orchesellinae</taxon>
        <taxon>Orchesella</taxon>
    </lineage>
</organism>
<reference evidence="2 3" key="1">
    <citation type="journal article" date="2016" name="Genome Biol. Evol.">
        <title>Gene Family Evolution Reflects Adaptation to Soil Environmental Stressors in the Genome of the Collembolan Orchesella cincta.</title>
        <authorList>
            <person name="Faddeeva-Vakhrusheva A."/>
            <person name="Derks M.F."/>
            <person name="Anvar S.Y."/>
            <person name="Agamennone V."/>
            <person name="Suring W."/>
            <person name="Smit S."/>
            <person name="van Straalen N.M."/>
            <person name="Roelofs D."/>
        </authorList>
    </citation>
    <scope>NUCLEOTIDE SEQUENCE [LARGE SCALE GENOMIC DNA]</scope>
    <source>
        <tissue evidence="2">Mixed pool</tissue>
    </source>
</reference>
<proteinExistence type="predicted"/>
<evidence type="ECO:0000313" key="3">
    <source>
        <dbReference type="Proteomes" id="UP000094527"/>
    </source>
</evidence>
<sequence>MANVSNMSRILLIIVVVKVCSCNAWLLPWKADETDTIVKSNVESIPDKSTSNTELIDDEVFELEETENEVNPRCLQDFNKNLYKVLRSFMPINATDRFGRQEDTDELVSSLLNLEFPQIFVPVLKLVGSAAANNATAIDETYNSLPYAVRSQVTDLIQFVADVITTT</sequence>
<accession>A0A1D2N5L3</accession>
<dbReference type="AlphaFoldDB" id="A0A1D2N5L3"/>
<gene>
    <name evidence="2" type="ORF">Ocin01_06118</name>
</gene>
<comment type="caution">
    <text evidence="2">The sequence shown here is derived from an EMBL/GenBank/DDBJ whole genome shotgun (WGS) entry which is preliminary data.</text>
</comment>
<dbReference type="Proteomes" id="UP000094527">
    <property type="component" value="Unassembled WGS sequence"/>
</dbReference>
<evidence type="ECO:0000256" key="1">
    <source>
        <dbReference type="SAM" id="SignalP"/>
    </source>
</evidence>
<protein>
    <submittedName>
        <fullName evidence="2">Uncharacterized protein</fullName>
    </submittedName>
</protein>
<keyword evidence="3" id="KW-1185">Reference proteome</keyword>
<evidence type="ECO:0000313" key="2">
    <source>
        <dbReference type="EMBL" id="ODN00563.1"/>
    </source>
</evidence>
<keyword evidence="1" id="KW-0732">Signal</keyword>
<feature type="signal peptide" evidence="1">
    <location>
        <begin position="1"/>
        <end position="22"/>
    </location>
</feature>
<feature type="chain" id="PRO_5008905067" evidence="1">
    <location>
        <begin position="23"/>
        <end position="167"/>
    </location>
</feature>
<name>A0A1D2N5L3_ORCCI</name>
<dbReference type="EMBL" id="LJIJ01000199">
    <property type="protein sequence ID" value="ODN00563.1"/>
    <property type="molecule type" value="Genomic_DNA"/>
</dbReference>